<dbReference type="PANTHER" id="PTHR43619:SF2">
    <property type="entry name" value="S-ADENOSYL-L-METHIONINE-DEPENDENT METHYLTRANSFERASES SUPERFAMILY PROTEIN"/>
    <property type="match status" value="1"/>
</dbReference>
<comment type="caution">
    <text evidence="7">The sequence shown here is derived from an EMBL/GenBank/DDBJ whole genome shotgun (WGS) entry which is preliminary data.</text>
</comment>
<evidence type="ECO:0000256" key="5">
    <source>
        <dbReference type="ARBA" id="ARBA00022691"/>
    </source>
</evidence>
<dbReference type="Pfam" id="PF04072">
    <property type="entry name" value="LCM"/>
    <property type="match status" value="1"/>
</dbReference>
<keyword evidence="3 6" id="KW-0489">Methyltransferase</keyword>
<dbReference type="InterPro" id="IPR007213">
    <property type="entry name" value="Ppm1/Ppm2/Tcmp"/>
</dbReference>
<reference evidence="8" key="1">
    <citation type="submission" date="2015-07" db="EMBL/GenBank/DDBJ databases">
        <title>Draft genome sequence of Streptomyces sp. CMAA 1322, a bacterium isolated from Caatinga biome, from dry forest semiarid of Brazil.</title>
        <authorList>
            <person name="Santos S.N."/>
            <person name="Gacesa R."/>
            <person name="Taketani R.G."/>
            <person name="Long P.F."/>
            <person name="Melo I.S."/>
        </authorList>
    </citation>
    <scope>NUCLEOTIDE SEQUENCE [LARGE SCALE GENOMIC DNA]</scope>
    <source>
        <strain evidence="8">CMAA 1322</strain>
    </source>
</reference>
<dbReference type="PANTHER" id="PTHR43619">
    <property type="entry name" value="S-ADENOSYL-L-METHIONINE-DEPENDENT METHYLTRANSFERASE YKTD-RELATED"/>
    <property type="match status" value="1"/>
</dbReference>
<accession>A0A0K9XK45</accession>
<evidence type="ECO:0000256" key="4">
    <source>
        <dbReference type="ARBA" id="ARBA00022679"/>
    </source>
</evidence>
<dbReference type="SUPFAM" id="SSF53335">
    <property type="entry name" value="S-adenosyl-L-methionine-dependent methyltransferases"/>
    <property type="match status" value="1"/>
</dbReference>
<comment type="function">
    <text evidence="1 6">Exhibits S-adenosyl-L-methionine-dependent methyltransferase activity.</text>
</comment>
<dbReference type="NCBIfam" id="TIGR00027">
    <property type="entry name" value="mthyl_TIGR00027"/>
    <property type="match status" value="1"/>
</dbReference>
<sequence>MRETTMTELFDPVSVTARLTAAERAREARRADRLFDDPWADALAGPAGRELLAEFRGSLTTEIPVVPVRTRFFDEALLDACGAGIRQVVLLAAGMDTRALRLPLPEGTVVHELDRPDLLALKDGLLRGASAAGRRRVAVGTDLAGDWTGALLDAGFRADRPACWVAEGLTPYLDEAAVSGLLDRVTALSAPGSRAVVDFAGRSLLDSPALAPMLALFRERGMTWRYGHEEPEELFARRGWRAGAARLGTAGSRLGRWPFPDAPRGTPGVPQGYLVTAVR</sequence>
<evidence type="ECO:0000256" key="1">
    <source>
        <dbReference type="ARBA" id="ARBA00003907"/>
    </source>
</evidence>
<evidence type="ECO:0000256" key="2">
    <source>
        <dbReference type="ARBA" id="ARBA00008138"/>
    </source>
</evidence>
<dbReference type="PATRIC" id="fig|1678637.3.peg.817"/>
<organism evidence="7 8">
    <name type="scientific">Streptomyces caatingaensis</name>
    <dbReference type="NCBI Taxonomy" id="1678637"/>
    <lineage>
        <taxon>Bacteria</taxon>
        <taxon>Bacillati</taxon>
        <taxon>Actinomycetota</taxon>
        <taxon>Actinomycetes</taxon>
        <taxon>Kitasatosporales</taxon>
        <taxon>Streptomycetaceae</taxon>
        <taxon>Streptomyces</taxon>
    </lineage>
</organism>
<name>A0A0K9XK45_9ACTN</name>
<keyword evidence="5 6" id="KW-0949">S-adenosyl-L-methionine</keyword>
<dbReference type="Proteomes" id="UP000037288">
    <property type="component" value="Unassembled WGS sequence"/>
</dbReference>
<dbReference type="InterPro" id="IPR029063">
    <property type="entry name" value="SAM-dependent_MTases_sf"/>
</dbReference>
<dbReference type="EC" id="2.1.1.-" evidence="6"/>
<proteinExistence type="inferred from homology"/>
<dbReference type="EMBL" id="LFXA01000002">
    <property type="protein sequence ID" value="KNB53725.1"/>
    <property type="molecule type" value="Genomic_DNA"/>
</dbReference>
<evidence type="ECO:0000313" key="8">
    <source>
        <dbReference type="Proteomes" id="UP000037288"/>
    </source>
</evidence>
<gene>
    <name evidence="7" type="ORF">AC230_03715</name>
</gene>
<evidence type="ECO:0000256" key="6">
    <source>
        <dbReference type="RuleBase" id="RU362030"/>
    </source>
</evidence>
<evidence type="ECO:0000256" key="3">
    <source>
        <dbReference type="ARBA" id="ARBA00022603"/>
    </source>
</evidence>
<dbReference type="STRING" id="1678637.AC230_03715"/>
<dbReference type="AlphaFoldDB" id="A0A0K9XK45"/>
<keyword evidence="8" id="KW-1185">Reference proteome</keyword>
<comment type="similarity">
    <text evidence="2 6">Belongs to the UPF0677 family.</text>
</comment>
<dbReference type="InterPro" id="IPR011610">
    <property type="entry name" value="SAM_mthyl_Trfase_ML2640-like"/>
</dbReference>
<evidence type="ECO:0000313" key="7">
    <source>
        <dbReference type="EMBL" id="KNB53725.1"/>
    </source>
</evidence>
<dbReference type="Gene3D" id="3.40.50.150">
    <property type="entry name" value="Vaccinia Virus protein VP39"/>
    <property type="match status" value="1"/>
</dbReference>
<dbReference type="GO" id="GO:0008168">
    <property type="term" value="F:methyltransferase activity"/>
    <property type="evidence" value="ECO:0007669"/>
    <property type="project" value="UniProtKB-UniRule"/>
</dbReference>
<protein>
    <recommendedName>
        <fullName evidence="6">S-adenosyl-L-methionine-dependent methyltransferase</fullName>
        <ecNumber evidence="6">2.1.1.-</ecNumber>
    </recommendedName>
</protein>
<keyword evidence="4" id="KW-0808">Transferase</keyword>
<dbReference type="GO" id="GO:0032259">
    <property type="term" value="P:methylation"/>
    <property type="evidence" value="ECO:0007669"/>
    <property type="project" value="UniProtKB-KW"/>
</dbReference>